<feature type="compositionally biased region" description="Gly residues" evidence="1">
    <location>
        <begin position="290"/>
        <end position="300"/>
    </location>
</feature>
<proteinExistence type="predicted"/>
<evidence type="ECO:0000256" key="1">
    <source>
        <dbReference type="SAM" id="MobiDB-lite"/>
    </source>
</evidence>
<feature type="compositionally biased region" description="Basic residues" evidence="1">
    <location>
        <begin position="313"/>
        <end position="324"/>
    </location>
</feature>
<dbReference type="SUPFAM" id="SSF52777">
    <property type="entry name" value="CoA-dependent acyltransferases"/>
    <property type="match status" value="1"/>
</dbReference>
<keyword evidence="3" id="KW-1185">Reference proteome</keyword>
<dbReference type="Proteomes" id="UP000035058">
    <property type="component" value="Unassembled WGS sequence"/>
</dbReference>
<organism evidence="2 3">
    <name type="scientific">Gordonia namibiensis NBRC 108229</name>
    <dbReference type="NCBI Taxonomy" id="1208314"/>
    <lineage>
        <taxon>Bacteria</taxon>
        <taxon>Bacillati</taxon>
        <taxon>Actinomycetota</taxon>
        <taxon>Actinomycetes</taxon>
        <taxon>Mycobacteriales</taxon>
        <taxon>Gordoniaceae</taxon>
        <taxon>Gordonia</taxon>
    </lineage>
</organism>
<dbReference type="AlphaFoldDB" id="K6WJN8"/>
<name>K6WJN8_9ACTN</name>
<gene>
    <name evidence="2" type="ORF">GONAM_10_00465</name>
</gene>
<dbReference type="EMBL" id="BAHE01000010">
    <property type="protein sequence ID" value="GAB99575.1"/>
    <property type="molecule type" value="Genomic_DNA"/>
</dbReference>
<protein>
    <submittedName>
        <fullName evidence="2">Uncharacterized protein</fullName>
    </submittedName>
</protein>
<evidence type="ECO:0000313" key="3">
    <source>
        <dbReference type="Proteomes" id="UP000035058"/>
    </source>
</evidence>
<reference evidence="2 3" key="1">
    <citation type="submission" date="2012-08" db="EMBL/GenBank/DDBJ databases">
        <title>Whole genome shotgun sequence of Gordonia namibiensis NBRC 108229.</title>
        <authorList>
            <person name="Isaki-Nakamura S."/>
            <person name="Hosoyama A."/>
            <person name="Tsuchikane K."/>
            <person name="Katsumata H."/>
            <person name="Baba S."/>
            <person name="Yamazaki S."/>
            <person name="Fujita N."/>
        </authorList>
    </citation>
    <scope>NUCLEOTIDE SEQUENCE [LARGE SCALE GENOMIC DNA]</scope>
    <source>
        <strain evidence="2 3">NBRC 108229</strain>
    </source>
</reference>
<feature type="compositionally biased region" description="Basic and acidic residues" evidence="1">
    <location>
        <begin position="260"/>
        <end position="275"/>
    </location>
</feature>
<accession>K6WJN8</accession>
<feature type="region of interest" description="Disordered" evidence="1">
    <location>
        <begin position="214"/>
        <end position="381"/>
    </location>
</feature>
<sequence length="381" mass="40365">MALLSRPETNDDRYGRLATDDAPFWFATPALGWSVVLQLVWVFDEEVSLEAMTSMNAALARGRMHRMLVPSTVYGSRPSWGPAPDAPGLAVDSLPVPDAGVDAWAIAEMSTVPLDAEGGRCWRLRCAPTESGGTVLSLSALHVVTDGRGMVAAAAEAARESGVPVAVAADRTPSSASSESFVPLRRRRLADAADAVAQAGAVVAGIVRAVAERRKASWPGTGSATGTPSARRAIPGGQVHLGDRVDPRGRLGPRRNRARRNPEHPLHRGGERAPPVERTIPVGHPDQGRRPGGSSCGRGGQPDQRDRGGLGVPHRRAGAGRRSHRDPGRVQGRLRAAVRRASRTPHPSTPARLVPAAVGADQARGRRRGQGHARRGDLQHR</sequence>
<comment type="caution">
    <text evidence="2">The sequence shown here is derived from an EMBL/GenBank/DDBJ whole genome shotgun (WGS) entry which is preliminary data.</text>
</comment>
<evidence type="ECO:0000313" key="2">
    <source>
        <dbReference type="EMBL" id="GAB99575.1"/>
    </source>
</evidence>